<dbReference type="PROSITE" id="PS51257">
    <property type="entry name" value="PROKAR_LIPOPROTEIN"/>
    <property type="match status" value="1"/>
</dbReference>
<name>A0ABS7GJV1_9BACT</name>
<dbReference type="InterPro" id="IPR019734">
    <property type="entry name" value="TPR_rpt"/>
</dbReference>
<evidence type="ECO:0000313" key="4">
    <source>
        <dbReference type="EMBL" id="MBW8687666.1"/>
    </source>
</evidence>
<evidence type="ECO:0000256" key="2">
    <source>
        <dbReference type="ARBA" id="ARBA00022803"/>
    </source>
</evidence>
<dbReference type="Pfam" id="PF14559">
    <property type="entry name" value="TPR_19"/>
    <property type="match status" value="1"/>
</dbReference>
<dbReference type="PROSITE" id="PS50005">
    <property type="entry name" value="TPR"/>
    <property type="match status" value="4"/>
</dbReference>
<dbReference type="Gene3D" id="1.25.40.10">
    <property type="entry name" value="Tetratricopeptide repeat domain"/>
    <property type="match status" value="2"/>
</dbReference>
<dbReference type="Proteomes" id="UP000812961">
    <property type="component" value="Unassembled WGS sequence"/>
</dbReference>
<proteinExistence type="predicted"/>
<dbReference type="InterPro" id="IPR011990">
    <property type="entry name" value="TPR-like_helical_dom_sf"/>
</dbReference>
<dbReference type="Pfam" id="PF13181">
    <property type="entry name" value="TPR_8"/>
    <property type="match status" value="1"/>
</dbReference>
<dbReference type="RefSeq" id="WP_220252994.1">
    <property type="nucleotide sequence ID" value="NZ_JAICCF010000005.1"/>
</dbReference>
<dbReference type="SUPFAM" id="SSF48452">
    <property type="entry name" value="TPR-like"/>
    <property type="match status" value="1"/>
</dbReference>
<dbReference type="EMBL" id="JAICCF010000005">
    <property type="protein sequence ID" value="MBW8687666.1"/>
    <property type="molecule type" value="Genomic_DNA"/>
</dbReference>
<evidence type="ECO:0000313" key="5">
    <source>
        <dbReference type="Proteomes" id="UP000812961"/>
    </source>
</evidence>
<sequence>MKYLLLLSIPFFASCQGGQQEAAAAKADADSALYAPLVQPLTDSIAQFPDNEALYFRRALILFNTDPALSQKDFEKAAAIKPAVTDFWAGAGEAALVLERYPQAIAHFEKALETAPGYPYLQYRLATAMIEDKRYQSADSVADVLARSAGTYDKAYYLKARIAEEHQDTALAISHLTAAVDRAGLHSDFDAVMELGDLLLTRRSPNTPKYYQLAAKLDTLSAEPLIALGQYYEQSGNIAAAITAYNSSITADPDDERSYMALGTINVRKKNWKEGLRYFDLAAKVSPNNAEAYYNRAQCLEQLGRKEDAIDDYIKAMTFRKDYKEAKAALDKLKK</sequence>
<accession>A0ABS7GJV1</accession>
<keyword evidence="5" id="KW-1185">Reference proteome</keyword>
<dbReference type="SMART" id="SM00028">
    <property type="entry name" value="TPR"/>
    <property type="match status" value="5"/>
</dbReference>
<feature type="repeat" description="TPR" evidence="3">
    <location>
        <begin position="256"/>
        <end position="289"/>
    </location>
</feature>
<protein>
    <submittedName>
        <fullName evidence="4">Tetratricopeptide repeat protein</fullName>
    </submittedName>
</protein>
<dbReference type="Pfam" id="PF13432">
    <property type="entry name" value="TPR_16"/>
    <property type="match status" value="1"/>
</dbReference>
<feature type="repeat" description="TPR" evidence="3">
    <location>
        <begin position="290"/>
        <end position="323"/>
    </location>
</feature>
<organism evidence="4 5">
    <name type="scientific">Chitinophaga rhizophila</name>
    <dbReference type="NCBI Taxonomy" id="2866212"/>
    <lineage>
        <taxon>Bacteria</taxon>
        <taxon>Pseudomonadati</taxon>
        <taxon>Bacteroidota</taxon>
        <taxon>Chitinophagia</taxon>
        <taxon>Chitinophagales</taxon>
        <taxon>Chitinophagaceae</taxon>
        <taxon>Chitinophaga</taxon>
    </lineage>
</organism>
<keyword evidence="1" id="KW-0677">Repeat</keyword>
<dbReference type="PANTHER" id="PTHR44858:SF1">
    <property type="entry name" value="UDP-N-ACETYLGLUCOSAMINE--PEPTIDE N-ACETYLGLUCOSAMINYLTRANSFERASE SPINDLY-RELATED"/>
    <property type="match status" value="1"/>
</dbReference>
<feature type="repeat" description="TPR" evidence="3">
    <location>
        <begin position="85"/>
        <end position="118"/>
    </location>
</feature>
<dbReference type="PANTHER" id="PTHR44858">
    <property type="entry name" value="TETRATRICOPEPTIDE REPEAT PROTEIN 6"/>
    <property type="match status" value="1"/>
</dbReference>
<keyword evidence="2 3" id="KW-0802">TPR repeat</keyword>
<dbReference type="InterPro" id="IPR050498">
    <property type="entry name" value="Ycf3"/>
</dbReference>
<evidence type="ECO:0000256" key="3">
    <source>
        <dbReference type="PROSITE-ProRule" id="PRU00339"/>
    </source>
</evidence>
<feature type="repeat" description="TPR" evidence="3">
    <location>
        <begin position="222"/>
        <end position="255"/>
    </location>
</feature>
<comment type="caution">
    <text evidence="4">The sequence shown here is derived from an EMBL/GenBank/DDBJ whole genome shotgun (WGS) entry which is preliminary data.</text>
</comment>
<reference evidence="4 5" key="1">
    <citation type="submission" date="2021-08" db="EMBL/GenBank/DDBJ databases">
        <title>The genome sequence of Chitinophaga sp. B61.</title>
        <authorList>
            <person name="Zhang X."/>
        </authorList>
    </citation>
    <scope>NUCLEOTIDE SEQUENCE [LARGE SCALE GENOMIC DNA]</scope>
    <source>
        <strain evidence="4 5">B61</strain>
    </source>
</reference>
<gene>
    <name evidence="4" type="ORF">K1Y79_25230</name>
</gene>
<evidence type="ECO:0000256" key="1">
    <source>
        <dbReference type="ARBA" id="ARBA00022737"/>
    </source>
</evidence>